<keyword evidence="10 16" id="KW-0418">Kinase</keyword>
<evidence type="ECO:0000256" key="13">
    <source>
        <dbReference type="ARBA" id="ARBA00022993"/>
    </source>
</evidence>
<comment type="cofactor">
    <cofactor evidence="2">
        <name>K(+)</name>
        <dbReference type="ChEBI" id="CHEBI:29103"/>
    </cofactor>
</comment>
<feature type="binding site" evidence="16">
    <location>
        <position position="124"/>
    </location>
    <ligand>
        <name>ATP</name>
        <dbReference type="ChEBI" id="CHEBI:30616"/>
    </ligand>
</feature>
<keyword evidence="13 16" id="KW-0173">Coenzyme A biosynthesis</keyword>
<name>A0A917CG81_9GAMM</name>
<keyword evidence="12 16" id="KW-0630">Potassium</keyword>
<evidence type="ECO:0000313" key="18">
    <source>
        <dbReference type="Proteomes" id="UP000632858"/>
    </source>
</evidence>
<keyword evidence="9 16" id="KW-0547">Nucleotide-binding</keyword>
<dbReference type="HAMAP" id="MF_01274">
    <property type="entry name" value="Pantothen_kinase_3"/>
    <property type="match status" value="1"/>
</dbReference>
<evidence type="ECO:0000256" key="11">
    <source>
        <dbReference type="ARBA" id="ARBA00022840"/>
    </source>
</evidence>
<evidence type="ECO:0000256" key="6">
    <source>
        <dbReference type="ARBA" id="ARBA00012102"/>
    </source>
</evidence>
<evidence type="ECO:0000256" key="4">
    <source>
        <dbReference type="ARBA" id="ARBA00005225"/>
    </source>
</evidence>
<evidence type="ECO:0000256" key="15">
    <source>
        <dbReference type="ARBA" id="ARBA00040883"/>
    </source>
</evidence>
<gene>
    <name evidence="16 17" type="primary">coaX</name>
    <name evidence="17" type="ORF">GCM10010960_07200</name>
</gene>
<dbReference type="EMBL" id="BMFO01000001">
    <property type="protein sequence ID" value="GGF87813.1"/>
    <property type="molecule type" value="Genomic_DNA"/>
</dbReference>
<dbReference type="EC" id="2.7.1.33" evidence="6 16"/>
<keyword evidence="7 16" id="KW-0963">Cytoplasm</keyword>
<comment type="subcellular location">
    <subcellularLocation>
        <location evidence="3 16">Cytoplasm</location>
    </subcellularLocation>
</comment>
<dbReference type="PANTHER" id="PTHR34265:SF1">
    <property type="entry name" value="TYPE III PANTOTHENATE KINASE"/>
    <property type="match status" value="1"/>
</dbReference>
<feature type="binding site" evidence="16">
    <location>
        <position position="93"/>
    </location>
    <ligand>
        <name>substrate</name>
    </ligand>
</feature>
<dbReference type="SUPFAM" id="SSF53067">
    <property type="entry name" value="Actin-like ATPase domain"/>
    <property type="match status" value="2"/>
</dbReference>
<comment type="caution">
    <text evidence="17">The sequence shown here is derived from an EMBL/GenBank/DDBJ whole genome shotgun (WGS) entry which is preliminary data.</text>
</comment>
<dbReference type="InterPro" id="IPR043129">
    <property type="entry name" value="ATPase_NBD"/>
</dbReference>
<evidence type="ECO:0000256" key="16">
    <source>
        <dbReference type="HAMAP-Rule" id="MF_01274"/>
    </source>
</evidence>
<dbReference type="NCBIfam" id="TIGR00671">
    <property type="entry name" value="baf"/>
    <property type="match status" value="1"/>
</dbReference>
<keyword evidence="18" id="KW-1185">Reference proteome</keyword>
<comment type="pathway">
    <text evidence="4 16">Cofactor biosynthesis; coenzyme A biosynthesis; CoA from (R)-pantothenate: step 1/5.</text>
</comment>
<evidence type="ECO:0000256" key="9">
    <source>
        <dbReference type="ARBA" id="ARBA00022741"/>
    </source>
</evidence>
<evidence type="ECO:0000256" key="5">
    <source>
        <dbReference type="ARBA" id="ARBA00011738"/>
    </source>
</evidence>
<sequence length="243" mass="26037">MADILIDSGNSRLKLARREPVGWQRVAALDFDDAHALEQALAVLAAPDVERVFLASVSKGWRAERLDYLLSGLRVPVHPIESMAEIGRLRVAYAQPRQLGVDRFLALLAASDDARDCLLLSFGSALTVDALAADGRHLGGLIAPSPAFQWQAMRDRFPGLFERQGDAGLLADNTADALATGIRHQLLGMLQRVLDGAFGGAEVPVLVGGGDAGIWLPQLPGRVEAAPDLVFLGMLRYIELNGA</sequence>
<reference evidence="17" key="1">
    <citation type="journal article" date="2014" name="Int. J. Syst. Evol. Microbiol.">
        <title>Complete genome sequence of Corynebacterium casei LMG S-19264T (=DSM 44701T), isolated from a smear-ripened cheese.</title>
        <authorList>
            <consortium name="US DOE Joint Genome Institute (JGI-PGF)"/>
            <person name="Walter F."/>
            <person name="Albersmeier A."/>
            <person name="Kalinowski J."/>
            <person name="Ruckert C."/>
        </authorList>
    </citation>
    <scope>NUCLEOTIDE SEQUENCE</scope>
    <source>
        <strain evidence="17">CGMCC 1.12726</strain>
    </source>
</reference>
<evidence type="ECO:0000256" key="10">
    <source>
        <dbReference type="ARBA" id="ARBA00022777"/>
    </source>
</evidence>
<keyword evidence="11 16" id="KW-0067">ATP-binding</keyword>
<dbReference type="GO" id="GO:0004594">
    <property type="term" value="F:pantothenate kinase activity"/>
    <property type="evidence" value="ECO:0007669"/>
    <property type="project" value="UniProtKB-UniRule"/>
</dbReference>
<dbReference type="Pfam" id="PF03309">
    <property type="entry name" value="Pan_kinase"/>
    <property type="match status" value="1"/>
</dbReference>
<dbReference type="Proteomes" id="UP000632858">
    <property type="component" value="Unassembled WGS sequence"/>
</dbReference>
<comment type="catalytic activity">
    <reaction evidence="1 16">
        <text>(R)-pantothenate + ATP = (R)-4'-phosphopantothenate + ADP + H(+)</text>
        <dbReference type="Rhea" id="RHEA:16373"/>
        <dbReference type="ChEBI" id="CHEBI:10986"/>
        <dbReference type="ChEBI" id="CHEBI:15378"/>
        <dbReference type="ChEBI" id="CHEBI:29032"/>
        <dbReference type="ChEBI" id="CHEBI:30616"/>
        <dbReference type="ChEBI" id="CHEBI:456216"/>
        <dbReference type="EC" id="2.7.1.33"/>
    </reaction>
</comment>
<organism evidence="17 18">
    <name type="scientific">Arenimonas maotaiensis</name>
    <dbReference type="NCBI Taxonomy" id="1446479"/>
    <lineage>
        <taxon>Bacteria</taxon>
        <taxon>Pseudomonadati</taxon>
        <taxon>Pseudomonadota</taxon>
        <taxon>Gammaproteobacteria</taxon>
        <taxon>Lysobacterales</taxon>
        <taxon>Lysobacteraceae</taxon>
        <taxon>Arenimonas</taxon>
    </lineage>
</organism>
<feature type="active site" description="Proton acceptor" evidence="16">
    <location>
        <position position="102"/>
    </location>
</feature>
<keyword evidence="8 16" id="KW-0808">Transferase</keyword>
<reference evidence="17" key="2">
    <citation type="submission" date="2020-09" db="EMBL/GenBank/DDBJ databases">
        <authorList>
            <person name="Sun Q."/>
            <person name="Zhou Y."/>
        </authorList>
    </citation>
    <scope>NUCLEOTIDE SEQUENCE</scope>
    <source>
        <strain evidence="17">CGMCC 1.12726</strain>
    </source>
</reference>
<comment type="caution">
    <text evidence="16">Lacks conserved residue(s) required for the propagation of feature annotation.</text>
</comment>
<evidence type="ECO:0000256" key="3">
    <source>
        <dbReference type="ARBA" id="ARBA00004496"/>
    </source>
</evidence>
<protein>
    <recommendedName>
        <fullName evidence="15 16">Type III pantothenate kinase</fullName>
        <ecNumber evidence="6 16">2.7.1.33</ecNumber>
    </recommendedName>
    <alternativeName>
        <fullName evidence="16">PanK-III</fullName>
    </alternativeName>
    <alternativeName>
        <fullName evidence="16">Pantothenic acid kinase</fullName>
    </alternativeName>
</protein>
<dbReference type="AlphaFoldDB" id="A0A917CG81"/>
<comment type="function">
    <text evidence="16">Catalyzes the phosphorylation of pantothenate (Pan), the first step in CoA biosynthesis.</text>
</comment>
<dbReference type="GO" id="GO:0005524">
    <property type="term" value="F:ATP binding"/>
    <property type="evidence" value="ECO:0007669"/>
    <property type="project" value="UniProtKB-UniRule"/>
</dbReference>
<dbReference type="GO" id="GO:0005737">
    <property type="term" value="C:cytoplasm"/>
    <property type="evidence" value="ECO:0007669"/>
    <property type="project" value="UniProtKB-SubCell"/>
</dbReference>
<evidence type="ECO:0000256" key="12">
    <source>
        <dbReference type="ARBA" id="ARBA00022958"/>
    </source>
</evidence>
<comment type="cofactor">
    <cofactor evidence="16">
        <name>NH4(+)</name>
        <dbReference type="ChEBI" id="CHEBI:28938"/>
    </cofactor>
    <cofactor evidence="16">
        <name>K(+)</name>
        <dbReference type="ChEBI" id="CHEBI:29103"/>
    </cofactor>
    <text evidence="16">A monovalent cation. Ammonium or potassium.</text>
</comment>
<evidence type="ECO:0000256" key="2">
    <source>
        <dbReference type="ARBA" id="ARBA00001958"/>
    </source>
</evidence>
<accession>A0A917CG81</accession>
<dbReference type="RefSeq" id="WP_188447832.1">
    <property type="nucleotide sequence ID" value="NZ_BMFO01000001.1"/>
</dbReference>
<feature type="binding site" evidence="16">
    <location>
        <begin position="7"/>
        <end position="14"/>
    </location>
    <ligand>
        <name>ATP</name>
        <dbReference type="ChEBI" id="CHEBI:30616"/>
    </ligand>
</feature>
<evidence type="ECO:0000256" key="8">
    <source>
        <dbReference type="ARBA" id="ARBA00022679"/>
    </source>
</evidence>
<comment type="subunit">
    <text evidence="5 16">Homodimer.</text>
</comment>
<dbReference type="InterPro" id="IPR004619">
    <property type="entry name" value="Type_III_PanK"/>
</dbReference>
<evidence type="ECO:0000256" key="7">
    <source>
        <dbReference type="ARBA" id="ARBA00022490"/>
    </source>
</evidence>
<feature type="binding site" evidence="16">
    <location>
        <position position="174"/>
    </location>
    <ligand>
        <name>substrate</name>
    </ligand>
</feature>
<dbReference type="PANTHER" id="PTHR34265">
    <property type="entry name" value="TYPE III PANTOTHENATE KINASE"/>
    <property type="match status" value="1"/>
</dbReference>
<feature type="binding site" evidence="16">
    <location>
        <begin position="100"/>
        <end position="103"/>
    </location>
    <ligand>
        <name>substrate</name>
    </ligand>
</feature>
<proteinExistence type="inferred from homology"/>
<evidence type="ECO:0000256" key="14">
    <source>
        <dbReference type="ARBA" id="ARBA00038036"/>
    </source>
</evidence>
<evidence type="ECO:0000256" key="1">
    <source>
        <dbReference type="ARBA" id="ARBA00001206"/>
    </source>
</evidence>
<dbReference type="CDD" id="cd24015">
    <property type="entry name" value="ASKHA_NBD_PanK-III"/>
    <property type="match status" value="1"/>
</dbReference>
<comment type="similarity">
    <text evidence="14 16">Belongs to the type III pantothenate kinase family.</text>
</comment>
<dbReference type="GO" id="GO:0015937">
    <property type="term" value="P:coenzyme A biosynthetic process"/>
    <property type="evidence" value="ECO:0007669"/>
    <property type="project" value="UniProtKB-UniRule"/>
</dbReference>
<evidence type="ECO:0000313" key="17">
    <source>
        <dbReference type="EMBL" id="GGF87813.1"/>
    </source>
</evidence>
<dbReference type="Gene3D" id="3.30.420.40">
    <property type="match status" value="2"/>
</dbReference>